<dbReference type="OrthoDB" id="9802264at2"/>
<dbReference type="FunFam" id="3.40.50.300:FF:000032">
    <property type="entry name" value="Export ABC transporter ATP-binding protein"/>
    <property type="match status" value="1"/>
</dbReference>
<sequence length="241" mass="27035">MIEIKNIYKKFGDNLVLDNISFSVENSEFVAIMGSSGSGKSTLLYSISGMDKVDSGSIIFDSRDLNDLKDEELEDIRLSKMGFVFQKPYLLKNLCVLDNIMYPALKLKRESKKDIEMKANTLLSSLGIEDIRYMSPSNLSGGQYQRVAIARALINSPKILFADEPTGALNSKMSKSVMEIFKNINEDNTMIIMVTHDMNAAAYANRVIFLKDGKIMIDTKNTDNISENIKKISSIMEKLEV</sequence>
<dbReference type="Pfam" id="PF00005">
    <property type="entry name" value="ABC_tran"/>
    <property type="match status" value="1"/>
</dbReference>
<evidence type="ECO:0000256" key="1">
    <source>
        <dbReference type="ARBA" id="ARBA00005417"/>
    </source>
</evidence>
<keyword evidence="4 6" id="KW-0067">ATP-binding</keyword>
<evidence type="ECO:0000313" key="6">
    <source>
        <dbReference type="EMBL" id="VEJ35964.1"/>
    </source>
</evidence>
<comment type="similarity">
    <text evidence="1">Belongs to the ABC transporter superfamily.</text>
</comment>
<dbReference type="CDD" id="cd03255">
    <property type="entry name" value="ABC_MJ0796_LolCDE_FtsE"/>
    <property type="match status" value="1"/>
</dbReference>
<dbReference type="InterPro" id="IPR003439">
    <property type="entry name" value="ABC_transporter-like_ATP-bd"/>
</dbReference>
<keyword evidence="2" id="KW-0813">Transport</keyword>
<evidence type="ECO:0000259" key="5">
    <source>
        <dbReference type="PROSITE" id="PS50893"/>
    </source>
</evidence>
<accession>A0A448V2N8</accession>
<dbReference type="GO" id="GO:0016887">
    <property type="term" value="F:ATP hydrolysis activity"/>
    <property type="evidence" value="ECO:0007669"/>
    <property type="project" value="InterPro"/>
</dbReference>
<gene>
    <name evidence="6" type="primary">lolD_5</name>
    <name evidence="6" type="ORF">NCTC13079_01155</name>
</gene>
<keyword evidence="3" id="KW-0547">Nucleotide-binding</keyword>
<dbReference type="GO" id="GO:0022857">
    <property type="term" value="F:transmembrane transporter activity"/>
    <property type="evidence" value="ECO:0007669"/>
    <property type="project" value="UniProtKB-ARBA"/>
</dbReference>
<dbReference type="EC" id="3.6.3.-" evidence="6"/>
<feature type="domain" description="ABC transporter" evidence="5">
    <location>
        <begin position="2"/>
        <end position="237"/>
    </location>
</feature>
<dbReference type="Proteomes" id="UP000269544">
    <property type="component" value="Chromosome"/>
</dbReference>
<organism evidence="6 7">
    <name type="scientific">Aedoeadaptatus ivorii</name>
    <dbReference type="NCBI Taxonomy" id="54006"/>
    <lineage>
        <taxon>Bacteria</taxon>
        <taxon>Bacillati</taxon>
        <taxon>Bacillota</taxon>
        <taxon>Tissierellia</taxon>
        <taxon>Tissierellales</taxon>
        <taxon>Peptoniphilaceae</taxon>
        <taxon>Aedoeadaptatus</taxon>
    </lineage>
</organism>
<dbReference type="PANTHER" id="PTHR42798:SF7">
    <property type="entry name" value="ALPHA-D-RIBOSE 1-METHYLPHOSPHONATE 5-TRIPHOSPHATE SYNTHASE SUBUNIT PHNL"/>
    <property type="match status" value="1"/>
</dbReference>
<dbReference type="InterPro" id="IPR017911">
    <property type="entry name" value="MacB-like_ATP-bd"/>
</dbReference>
<keyword evidence="6" id="KW-0449">Lipoprotein</keyword>
<dbReference type="PROSITE" id="PS50893">
    <property type="entry name" value="ABC_TRANSPORTER_2"/>
    <property type="match status" value="1"/>
</dbReference>
<keyword evidence="6" id="KW-0378">Hydrolase</keyword>
<dbReference type="PANTHER" id="PTHR42798">
    <property type="entry name" value="LIPOPROTEIN-RELEASING SYSTEM ATP-BINDING PROTEIN LOLD"/>
    <property type="match status" value="1"/>
</dbReference>
<dbReference type="InterPro" id="IPR003593">
    <property type="entry name" value="AAA+_ATPase"/>
</dbReference>
<dbReference type="RefSeq" id="WP_126465717.1">
    <property type="nucleotide sequence ID" value="NZ_LR134523.1"/>
</dbReference>
<proteinExistence type="inferred from homology"/>
<dbReference type="SUPFAM" id="SSF52540">
    <property type="entry name" value="P-loop containing nucleoside triphosphate hydrolases"/>
    <property type="match status" value="1"/>
</dbReference>
<reference evidence="6 7" key="1">
    <citation type="submission" date="2018-12" db="EMBL/GenBank/DDBJ databases">
        <authorList>
            <consortium name="Pathogen Informatics"/>
        </authorList>
    </citation>
    <scope>NUCLEOTIDE SEQUENCE [LARGE SCALE GENOMIC DNA]</scope>
    <source>
        <strain evidence="6 7">NCTC13079</strain>
    </source>
</reference>
<dbReference type="Gene3D" id="3.40.50.300">
    <property type="entry name" value="P-loop containing nucleotide triphosphate hydrolases"/>
    <property type="match status" value="1"/>
</dbReference>
<dbReference type="InterPro" id="IPR027417">
    <property type="entry name" value="P-loop_NTPase"/>
</dbReference>
<dbReference type="KEGG" id="piv:NCTC13079_01155"/>
<dbReference type="SMART" id="SM00382">
    <property type="entry name" value="AAA"/>
    <property type="match status" value="1"/>
</dbReference>
<evidence type="ECO:0000256" key="2">
    <source>
        <dbReference type="ARBA" id="ARBA00022448"/>
    </source>
</evidence>
<dbReference type="EMBL" id="LR134523">
    <property type="protein sequence ID" value="VEJ35964.1"/>
    <property type="molecule type" value="Genomic_DNA"/>
</dbReference>
<dbReference type="GO" id="GO:0005524">
    <property type="term" value="F:ATP binding"/>
    <property type="evidence" value="ECO:0007669"/>
    <property type="project" value="UniProtKB-KW"/>
</dbReference>
<evidence type="ECO:0000313" key="7">
    <source>
        <dbReference type="Proteomes" id="UP000269544"/>
    </source>
</evidence>
<dbReference type="AlphaFoldDB" id="A0A448V2N8"/>
<protein>
    <submittedName>
        <fullName evidence="6">Lipoprotein-releasing system ATP-binding protein LolD</fullName>
        <ecNumber evidence="6">3.6.3.-</ecNumber>
    </submittedName>
</protein>
<evidence type="ECO:0000256" key="3">
    <source>
        <dbReference type="ARBA" id="ARBA00022741"/>
    </source>
</evidence>
<evidence type="ECO:0000256" key="4">
    <source>
        <dbReference type="ARBA" id="ARBA00022840"/>
    </source>
</evidence>
<dbReference type="GO" id="GO:0098796">
    <property type="term" value="C:membrane protein complex"/>
    <property type="evidence" value="ECO:0007669"/>
    <property type="project" value="UniProtKB-ARBA"/>
</dbReference>
<name>A0A448V2N8_9FIRM</name>
<keyword evidence="7" id="KW-1185">Reference proteome</keyword>